<dbReference type="InterPro" id="IPR008963">
    <property type="entry name" value="Purple_acid_Pase-like_N"/>
</dbReference>
<evidence type="ECO:0000259" key="10">
    <source>
        <dbReference type="Pfam" id="PF00149"/>
    </source>
</evidence>
<feature type="domain" description="Calcineurin-like phosphoesterase" evidence="10">
    <location>
        <begin position="343"/>
        <end position="604"/>
    </location>
</feature>
<feature type="signal peptide" evidence="9">
    <location>
        <begin position="1"/>
        <end position="20"/>
    </location>
</feature>
<evidence type="ECO:0000256" key="9">
    <source>
        <dbReference type="RuleBase" id="RU361203"/>
    </source>
</evidence>
<evidence type="ECO:0000259" key="11">
    <source>
        <dbReference type="Pfam" id="PF16656"/>
    </source>
</evidence>
<comment type="subunit">
    <text evidence="4">Homodimer.</text>
</comment>
<feature type="domain" description="Purple acid phosphatase Fn3-like" evidence="12">
    <location>
        <begin position="46"/>
        <end position="159"/>
    </location>
</feature>
<feature type="domain" description="Purple acid phosphatase N-terminal" evidence="11">
    <location>
        <begin position="227"/>
        <end position="331"/>
    </location>
</feature>
<dbReference type="SUPFAM" id="SSF56300">
    <property type="entry name" value="Metallo-dependent phosphatases"/>
    <property type="match status" value="1"/>
</dbReference>
<dbReference type="InterPro" id="IPR015914">
    <property type="entry name" value="PAPs_N"/>
</dbReference>
<dbReference type="Gene3D" id="2.60.40.380">
    <property type="entry name" value="Purple acid phosphatase-like, N-terminal"/>
    <property type="match status" value="1"/>
</dbReference>
<reference evidence="13 14" key="1">
    <citation type="journal article" date="2018" name="PLoS Genet.">
        <title>Population sequencing reveals clonal diversity and ancestral inbreeding in the grapevine cultivar Chardonnay.</title>
        <authorList>
            <person name="Roach M.J."/>
            <person name="Johnson D.L."/>
            <person name="Bohlmann J."/>
            <person name="van Vuuren H.J."/>
            <person name="Jones S.J."/>
            <person name="Pretorius I.S."/>
            <person name="Schmidt S.A."/>
            <person name="Borneman A.R."/>
        </authorList>
    </citation>
    <scope>NUCLEOTIDE SEQUENCE [LARGE SCALE GENOMIC DNA]</scope>
    <source>
        <strain evidence="14">cv. Chardonnay</strain>
        <tissue evidence="13">Leaf</tissue>
    </source>
</reference>
<dbReference type="InterPro" id="IPR029052">
    <property type="entry name" value="Metallo-depent_PP-like"/>
</dbReference>
<protein>
    <recommendedName>
        <fullName evidence="9">Purple acid phosphatase</fullName>
        <ecNumber evidence="9">3.1.3.2</ecNumber>
    </recommendedName>
</protein>
<name>A0A438K9D2_VITVI</name>
<evidence type="ECO:0000256" key="2">
    <source>
        <dbReference type="ARBA" id="ARBA00004613"/>
    </source>
</evidence>
<evidence type="ECO:0000256" key="7">
    <source>
        <dbReference type="ARBA" id="ARBA00022833"/>
    </source>
</evidence>
<dbReference type="GO" id="GO:0046872">
    <property type="term" value="F:metal ion binding"/>
    <property type="evidence" value="ECO:0007669"/>
    <property type="project" value="InterPro"/>
</dbReference>
<dbReference type="EMBL" id="QGNW01000012">
    <property type="protein sequence ID" value="RVX17805.1"/>
    <property type="molecule type" value="Genomic_DNA"/>
</dbReference>
<sequence length="680" mass="76980">MWVVLFWTVLNFFFSGLVDGFVLGEQPLSKIAIHRITLGLSNSTSIRASPILLGSNGEDTEWVSVDLEHDNPSVGDWIGVFLLQTSTHPPVCRKAQNQKTRLHIYAQPQLRSHSMPVLQYKFVKDTNSGYTKTGKASLKFQIINQRADFSFVLFSGGLSKVGSLLYCPLVFESSPSSGFIDDSFLFLAFVERNIDIEQMIEYLMLQPKLVAVSNSVSFANPKAPLYPRLALGKAWNEMAVTWTSGYNIDEAVPFVEWGLKGGHQKRSPAGTSTFHQNSMCGSPARTVGWRDPGFIHTSFLKDLWPNARYNYRMGHLLSNGSYVWSRSYSFRSSPFPGQDSLQRVIIFGDLGKLISQEECKPEVLRPSTLSMMYWPKEIDHGNSLAFWQKIADQIGYYHAERDGSNEYSNYQPGSLNTTDQLIKDLPNFDIVFHIGDLPYSNGYLSQWDQFTSQVEPMASTVPYMVASGNHERDWPNSGSYYDGTDSGGECGVPAETTFYFPAKNRSKFWYSADYGMFHFCVADTENDWRKGTEQYRFLEHCLASVDRRKQPWLIFTGHRVLGYSSDFWYALEGSYAEPGGRENLQKLWQKYKVDIALFGHVHNYERTCPIYQNRCVNPEKSHYSGTVNGTIHIVVGGEGATYPISPMRRAVMGRYMILSQSQGTTEMSRAVRMMASLLAC</sequence>
<organism evidence="13 14">
    <name type="scientific">Vitis vinifera</name>
    <name type="common">Grape</name>
    <dbReference type="NCBI Taxonomy" id="29760"/>
    <lineage>
        <taxon>Eukaryota</taxon>
        <taxon>Viridiplantae</taxon>
        <taxon>Streptophyta</taxon>
        <taxon>Embryophyta</taxon>
        <taxon>Tracheophyta</taxon>
        <taxon>Spermatophyta</taxon>
        <taxon>Magnoliopsida</taxon>
        <taxon>eudicotyledons</taxon>
        <taxon>Gunneridae</taxon>
        <taxon>Pentapetalae</taxon>
        <taxon>rosids</taxon>
        <taxon>Vitales</taxon>
        <taxon>Vitaceae</taxon>
        <taxon>Viteae</taxon>
        <taxon>Vitis</taxon>
    </lineage>
</organism>
<dbReference type="InterPro" id="IPR004843">
    <property type="entry name" value="Calcineurin-like_PHP"/>
</dbReference>
<dbReference type="Gene3D" id="3.60.21.10">
    <property type="match status" value="1"/>
</dbReference>
<dbReference type="Pfam" id="PF00149">
    <property type="entry name" value="Metallophos"/>
    <property type="match status" value="1"/>
</dbReference>
<dbReference type="Pfam" id="PF17808">
    <property type="entry name" value="fn3_PAP"/>
    <property type="match status" value="1"/>
</dbReference>
<keyword evidence="9" id="KW-0378">Hydrolase</keyword>
<accession>A0A438K9D2</accession>
<keyword evidence="5" id="KW-0964">Secreted</keyword>
<dbReference type="GO" id="GO:0003993">
    <property type="term" value="F:acid phosphatase activity"/>
    <property type="evidence" value="ECO:0007669"/>
    <property type="project" value="UniProtKB-EC"/>
</dbReference>
<evidence type="ECO:0000256" key="1">
    <source>
        <dbReference type="ARBA" id="ARBA00001962"/>
    </source>
</evidence>
<evidence type="ECO:0000256" key="5">
    <source>
        <dbReference type="ARBA" id="ARBA00022525"/>
    </source>
</evidence>
<evidence type="ECO:0000313" key="14">
    <source>
        <dbReference type="Proteomes" id="UP000288805"/>
    </source>
</evidence>
<dbReference type="InterPro" id="IPR041792">
    <property type="entry name" value="MPP_PAP"/>
</dbReference>
<comment type="similarity">
    <text evidence="3 9">Belongs to the metallophosphoesterase superfamily. Purple acid phosphatase family.</text>
</comment>
<dbReference type="GO" id="GO:0005576">
    <property type="term" value="C:extracellular region"/>
    <property type="evidence" value="ECO:0007669"/>
    <property type="project" value="UniProtKB-SubCell"/>
</dbReference>
<evidence type="ECO:0000256" key="4">
    <source>
        <dbReference type="ARBA" id="ARBA00011738"/>
    </source>
</evidence>
<evidence type="ECO:0000256" key="6">
    <source>
        <dbReference type="ARBA" id="ARBA00022729"/>
    </source>
</evidence>
<comment type="catalytic activity">
    <reaction evidence="9">
        <text>a phosphate monoester + H2O = an alcohol + phosphate</text>
        <dbReference type="Rhea" id="RHEA:15017"/>
        <dbReference type="ChEBI" id="CHEBI:15377"/>
        <dbReference type="ChEBI" id="CHEBI:30879"/>
        <dbReference type="ChEBI" id="CHEBI:43474"/>
        <dbReference type="ChEBI" id="CHEBI:67140"/>
        <dbReference type="EC" id="3.1.3.2"/>
    </reaction>
</comment>
<keyword evidence="8" id="KW-0325">Glycoprotein</keyword>
<dbReference type="EC" id="3.1.3.2" evidence="9"/>
<evidence type="ECO:0000259" key="12">
    <source>
        <dbReference type="Pfam" id="PF17808"/>
    </source>
</evidence>
<comment type="caution">
    <text evidence="13">The sequence shown here is derived from an EMBL/GenBank/DDBJ whole genome shotgun (WGS) entry which is preliminary data.</text>
</comment>
<feature type="chain" id="PRO_5018812927" description="Purple acid phosphatase" evidence="9">
    <location>
        <begin position="21"/>
        <end position="680"/>
    </location>
</feature>
<dbReference type="InterPro" id="IPR040974">
    <property type="entry name" value="Fn3_PAP"/>
</dbReference>
<comment type="subcellular location">
    <subcellularLocation>
        <location evidence="2">Secreted</location>
    </subcellularLocation>
</comment>
<dbReference type="Proteomes" id="UP000288805">
    <property type="component" value="Unassembled WGS sequence"/>
</dbReference>
<evidence type="ECO:0000256" key="3">
    <source>
        <dbReference type="ARBA" id="ARBA00008723"/>
    </source>
</evidence>
<dbReference type="CDD" id="cd00839">
    <property type="entry name" value="MPP_PAPs"/>
    <property type="match status" value="1"/>
</dbReference>
<dbReference type="Pfam" id="PF16656">
    <property type="entry name" value="Pur_ac_phosph_N"/>
    <property type="match status" value="1"/>
</dbReference>
<dbReference type="PANTHER" id="PTHR45778:SF6">
    <property type="entry name" value="INACTIVE PURPLE ACID PHOSPHATASE 24-RELATED"/>
    <property type="match status" value="1"/>
</dbReference>
<dbReference type="AlphaFoldDB" id="A0A438K9D2"/>
<gene>
    <name evidence="13" type="primary">PAP27_6</name>
    <name evidence="13" type="ORF">CK203_004076</name>
</gene>
<keyword evidence="6 9" id="KW-0732">Signal</keyword>
<evidence type="ECO:0000313" key="13">
    <source>
        <dbReference type="EMBL" id="RVX17805.1"/>
    </source>
</evidence>
<proteinExistence type="inferred from homology"/>
<keyword evidence="7" id="KW-0862">Zinc</keyword>
<dbReference type="SUPFAM" id="SSF49363">
    <property type="entry name" value="Purple acid phosphatase, N-terminal domain"/>
    <property type="match status" value="1"/>
</dbReference>
<dbReference type="PANTHER" id="PTHR45778">
    <property type="entry name" value="PURPLE ACID PHOSPHATASE-RELATED"/>
    <property type="match status" value="1"/>
</dbReference>
<evidence type="ECO:0000256" key="8">
    <source>
        <dbReference type="ARBA" id="ARBA00023180"/>
    </source>
</evidence>
<comment type="cofactor">
    <cofactor evidence="1">
        <name>Fe cation</name>
        <dbReference type="ChEBI" id="CHEBI:24875"/>
    </cofactor>
</comment>